<sequence length="30" mass="3484">MDAQKNGMCLFNTNRLSSIQHFVAFDAMRH</sequence>
<organism evidence="1 2">
    <name type="scientific">Paenibacillus terrae (strain HPL-003)</name>
    <dbReference type="NCBI Taxonomy" id="985665"/>
    <lineage>
        <taxon>Bacteria</taxon>
        <taxon>Bacillati</taxon>
        <taxon>Bacillota</taxon>
        <taxon>Bacilli</taxon>
        <taxon>Bacillales</taxon>
        <taxon>Paenibacillaceae</taxon>
        <taxon>Paenibacillus</taxon>
    </lineage>
</organism>
<protein>
    <submittedName>
        <fullName evidence="1">Uncharacterized protein</fullName>
    </submittedName>
</protein>
<evidence type="ECO:0000313" key="1">
    <source>
        <dbReference type="EMBL" id="AET59996.1"/>
    </source>
</evidence>
<dbReference type="Proteomes" id="UP000005876">
    <property type="component" value="Chromosome"/>
</dbReference>
<reference key="2">
    <citation type="submission" date="2011-11" db="EMBL/GenBank/DDBJ databases">
        <authorList>
            <person name="Shin S.H."/>
            <person name="Kim S."/>
            <person name="Kim J.Y."/>
        </authorList>
    </citation>
    <scope>NUCLEOTIDE SEQUENCE</scope>
    <source>
        <strain>HPL-003</strain>
    </source>
</reference>
<dbReference type="KEGG" id="pta:HPL003_16250"/>
<proteinExistence type="predicted"/>
<accession>G7W0Q9</accession>
<gene>
    <name evidence="1" type="ordered locus">HPL003_16250</name>
</gene>
<dbReference type="AlphaFoldDB" id="G7W0Q9"/>
<reference evidence="2" key="1">
    <citation type="submission" date="2011-11" db="EMBL/GenBank/DDBJ databases">
        <title>Complete sequence of Paenibacillus terrae HPL-003.</title>
        <authorList>
            <person name="Shin S.H."/>
            <person name="Kim S."/>
            <person name="Kim J.Y."/>
        </authorList>
    </citation>
    <scope>NUCLEOTIDE SEQUENCE [LARGE SCALE GENOMIC DNA]</scope>
    <source>
        <strain evidence="2">HPL-003</strain>
    </source>
</reference>
<dbReference type="HOGENOM" id="CLU_3404647_0_0_9"/>
<evidence type="ECO:0000313" key="2">
    <source>
        <dbReference type="Proteomes" id="UP000005876"/>
    </source>
</evidence>
<name>G7W0Q9_PAETH</name>
<reference evidence="1 2" key="3">
    <citation type="journal article" date="2012" name="J. Bacteriol.">
        <title>Genome Sequence of Paenibacillus terrae HPL-003, a Xylanase-Producing Bacterium Isolated from Soil Found in Forest Residue.</title>
        <authorList>
            <person name="Shin S.H."/>
            <person name="Kim S."/>
            <person name="Kim J.Y."/>
            <person name="Song H.Y."/>
            <person name="Cho S.J."/>
            <person name="Kim D.R."/>
            <person name="Lee K.I."/>
            <person name="Lim H.K."/>
            <person name="Park N.J."/>
            <person name="Hwang I.T."/>
            <person name="Yang K.S."/>
        </authorList>
    </citation>
    <scope>NUCLEOTIDE SEQUENCE [LARGE SCALE GENOMIC DNA]</scope>
    <source>
        <strain evidence="1 2">HPL-003</strain>
    </source>
</reference>
<dbReference type="EMBL" id="CP003107">
    <property type="protein sequence ID" value="AET59996.1"/>
    <property type="molecule type" value="Genomic_DNA"/>
</dbReference>